<keyword evidence="3" id="KW-1185">Reference proteome</keyword>
<feature type="transmembrane region" description="Helical" evidence="1">
    <location>
        <begin position="26"/>
        <end position="44"/>
    </location>
</feature>
<feature type="transmembrane region" description="Helical" evidence="1">
    <location>
        <begin position="280"/>
        <end position="300"/>
    </location>
</feature>
<keyword evidence="1" id="KW-0812">Transmembrane</keyword>
<evidence type="ECO:0000313" key="2">
    <source>
        <dbReference type="EMBL" id="CAE1306760.1"/>
    </source>
</evidence>
<feature type="transmembrane region" description="Helical" evidence="1">
    <location>
        <begin position="307"/>
        <end position="329"/>
    </location>
</feature>
<comment type="caution">
    <text evidence="2">The sequence shown here is derived from an EMBL/GenBank/DDBJ whole genome shotgun (WGS) entry which is preliminary data.</text>
</comment>
<feature type="transmembrane region" description="Helical" evidence="1">
    <location>
        <begin position="51"/>
        <end position="69"/>
    </location>
</feature>
<name>A0A812DLI9_ACAPH</name>
<feature type="transmembrane region" description="Helical" evidence="1">
    <location>
        <begin position="163"/>
        <end position="183"/>
    </location>
</feature>
<feature type="transmembrane region" description="Helical" evidence="1">
    <location>
        <begin position="451"/>
        <end position="470"/>
    </location>
</feature>
<sequence length="545" mass="62970">MFIFLLLLLYLFRTLTFCISSLSLVPISFFLFVSLNIFSFLLVISPKPSSFVRSYFLLIFISCLFSSIPSSSLSSPSYFDLLLVSLISFPLLFIPPLNIFCLFSYLSKHFPSTIPLPYSRFWDFDANVLILSIFLLLLVYLLIYFLLIYVFCYLSKHYSTNHFWYQTLPLSGFLLILSFLSFLLINSLMFIFLLSFLSFCSSLLVSYLYPPSIPSILSSRSISSLNIFLSFCYLLPPPYPLFYFLLILDFSSSCPLVYFLLLLVSLNIFCLFLPPPYPLVSIFLLTFLSLVSFSPLLYSFSSFSFSFLFPSCLLVISPYLRSISFFFVISSLSFLPPPRPSYFLLTFGISYFFSLFLPPPYPLVPIFSYFWYLSLSPSILPPPFPLVPISFLLLVSLVVSPSIPSSSLSSFLFPSYFWYLLLVLSIPSSSLSSRSYFLLTFLSFTCTPNYSFLLLILSFLFPSYFWYLLLYPPPSIYSSSLSSSFLFPSYFWYLLLYPTLFSSSFVLSFLFLLFFGLSYYSPSIYSFFSSLFGISRYDFPSYFSF</sequence>
<dbReference type="Proteomes" id="UP000597762">
    <property type="component" value="Unassembled WGS sequence"/>
</dbReference>
<dbReference type="AlphaFoldDB" id="A0A812DLI9"/>
<feature type="transmembrane region" description="Helical" evidence="1">
    <location>
        <begin position="128"/>
        <end position="151"/>
    </location>
</feature>
<evidence type="ECO:0000313" key="3">
    <source>
        <dbReference type="Proteomes" id="UP000597762"/>
    </source>
</evidence>
<feature type="transmembrane region" description="Helical" evidence="1">
    <location>
        <begin position="190"/>
        <end position="209"/>
    </location>
</feature>
<gene>
    <name evidence="2" type="ORF">SPHA_58925</name>
</gene>
<feature type="transmembrane region" description="Helical" evidence="1">
    <location>
        <begin position="81"/>
        <end position="107"/>
    </location>
</feature>
<organism evidence="2 3">
    <name type="scientific">Acanthosepion pharaonis</name>
    <name type="common">Pharaoh cuttlefish</name>
    <name type="synonym">Sepia pharaonis</name>
    <dbReference type="NCBI Taxonomy" id="158019"/>
    <lineage>
        <taxon>Eukaryota</taxon>
        <taxon>Metazoa</taxon>
        <taxon>Spiralia</taxon>
        <taxon>Lophotrochozoa</taxon>
        <taxon>Mollusca</taxon>
        <taxon>Cephalopoda</taxon>
        <taxon>Coleoidea</taxon>
        <taxon>Decapodiformes</taxon>
        <taxon>Sepiida</taxon>
        <taxon>Sepiina</taxon>
        <taxon>Sepiidae</taxon>
        <taxon>Acanthosepion</taxon>
    </lineage>
</organism>
<proteinExistence type="predicted"/>
<feature type="transmembrane region" description="Helical" evidence="1">
    <location>
        <begin position="349"/>
        <end position="372"/>
    </location>
</feature>
<evidence type="ECO:0000256" key="1">
    <source>
        <dbReference type="SAM" id="Phobius"/>
    </source>
</evidence>
<accession>A0A812DLI9</accession>
<dbReference type="EMBL" id="CAHIKZ030004070">
    <property type="protein sequence ID" value="CAE1306760.1"/>
    <property type="molecule type" value="Genomic_DNA"/>
</dbReference>
<feature type="transmembrane region" description="Helical" evidence="1">
    <location>
        <begin position="256"/>
        <end position="274"/>
    </location>
</feature>
<reference evidence="2" key="1">
    <citation type="submission" date="2021-01" db="EMBL/GenBank/DDBJ databases">
        <authorList>
            <person name="Li R."/>
            <person name="Bekaert M."/>
        </authorList>
    </citation>
    <scope>NUCLEOTIDE SEQUENCE</scope>
    <source>
        <strain evidence="2">Farmed</strain>
    </source>
</reference>
<feature type="transmembrane region" description="Helical" evidence="1">
    <location>
        <begin position="384"/>
        <end position="404"/>
    </location>
</feature>
<feature type="transmembrane region" description="Helical" evidence="1">
    <location>
        <begin position="490"/>
        <end position="520"/>
    </location>
</feature>
<keyword evidence="1" id="KW-1133">Transmembrane helix</keyword>
<feature type="transmembrane region" description="Helical" evidence="1">
    <location>
        <begin position="416"/>
        <end position="439"/>
    </location>
</feature>
<feature type="transmembrane region" description="Helical" evidence="1">
    <location>
        <begin position="221"/>
        <end position="244"/>
    </location>
</feature>
<protein>
    <submittedName>
        <fullName evidence="2">Uncharacterized protein</fullName>
    </submittedName>
</protein>
<keyword evidence="1" id="KW-0472">Membrane</keyword>